<comment type="subcellular location">
    <subcellularLocation>
        <location evidence="10">Cell membrane</location>
    </subcellularLocation>
    <subcellularLocation>
        <location evidence="1">Endomembrane system</location>
        <topology evidence="1">Multi-pass membrane protein</topology>
    </subcellularLocation>
</comment>
<dbReference type="PANTHER" id="PTHR10050:SF46">
    <property type="entry name" value="PROTEIN O-MANNOSYL-TRANSFERASE 2"/>
    <property type="match status" value="1"/>
</dbReference>
<evidence type="ECO:0000313" key="15">
    <source>
        <dbReference type="Proteomes" id="UP001604335"/>
    </source>
</evidence>
<feature type="domain" description="Protein O-mannosyl-transferase C-terminal four TM" evidence="13">
    <location>
        <begin position="482"/>
        <end position="570"/>
    </location>
</feature>
<comment type="pathway">
    <text evidence="2 10">Protein modification; protein glycosylation.</text>
</comment>
<evidence type="ECO:0000259" key="12">
    <source>
        <dbReference type="Pfam" id="PF02366"/>
    </source>
</evidence>
<dbReference type="InterPro" id="IPR003342">
    <property type="entry name" value="ArnT-like_N"/>
</dbReference>
<evidence type="ECO:0000256" key="5">
    <source>
        <dbReference type="ARBA" id="ARBA00022679"/>
    </source>
</evidence>
<evidence type="ECO:0000256" key="8">
    <source>
        <dbReference type="ARBA" id="ARBA00023136"/>
    </source>
</evidence>
<evidence type="ECO:0000256" key="6">
    <source>
        <dbReference type="ARBA" id="ARBA00022692"/>
    </source>
</evidence>
<reference evidence="15" key="1">
    <citation type="journal article" date="2024" name="Algal Res.">
        <title>Biochemical, toxicological and genomic investigation of a high-biomass producing Limnothrix strain isolated from Italian shallow drinking water reservoir.</title>
        <authorList>
            <person name="Simonazzi M."/>
            <person name="Shishido T.K."/>
            <person name="Delbaje E."/>
            <person name="Wahlsten M."/>
            <person name="Fewer D.P."/>
            <person name="Sivonen K."/>
            <person name="Pezzolesi L."/>
            <person name="Pistocchi R."/>
        </authorList>
    </citation>
    <scope>NUCLEOTIDE SEQUENCE [LARGE SCALE GENOMIC DNA]</scope>
    <source>
        <strain evidence="15">LRLZ20PSL1</strain>
    </source>
</reference>
<feature type="transmembrane region" description="Helical" evidence="10">
    <location>
        <begin position="178"/>
        <end position="197"/>
    </location>
</feature>
<keyword evidence="10" id="KW-1003">Cell membrane</keyword>
<evidence type="ECO:0000256" key="10">
    <source>
        <dbReference type="RuleBase" id="RU367007"/>
    </source>
</evidence>
<keyword evidence="6 10" id="KW-0812">Transmembrane</keyword>
<keyword evidence="7 10" id="KW-1133">Transmembrane helix</keyword>
<comment type="similarity">
    <text evidence="3 10">Belongs to the glycosyltransferase 39 family.</text>
</comment>
<feature type="transmembrane region" description="Helical" evidence="10">
    <location>
        <begin position="130"/>
        <end position="148"/>
    </location>
</feature>
<comment type="function">
    <text evidence="10">Protein O-mannosyltransferase that catalyzes the transfer of a single mannose residue from a polyprenol phospho-mannosyl lipidic donor to the hydroxyl group of selected serine and threonine residues in acceptor proteins.</text>
</comment>
<keyword evidence="4 10" id="KW-0328">Glycosyltransferase</keyword>
<feature type="compositionally biased region" description="Polar residues" evidence="11">
    <location>
        <begin position="275"/>
        <end position="286"/>
    </location>
</feature>
<feature type="domain" description="ArnT-like N-terminal" evidence="12">
    <location>
        <begin position="48"/>
        <end position="252"/>
    </location>
</feature>
<evidence type="ECO:0000313" key="14">
    <source>
        <dbReference type="EMBL" id="MFG3816110.1"/>
    </source>
</evidence>
<dbReference type="RefSeq" id="WP_393009768.1">
    <property type="nucleotide sequence ID" value="NZ_JAZAQF010000001.1"/>
</dbReference>
<dbReference type="Pfam" id="PF16192">
    <property type="entry name" value="PMT_4TMC"/>
    <property type="match status" value="2"/>
</dbReference>
<accession>A0ABW7C7I5</accession>
<feature type="transmembrane region" description="Helical" evidence="10">
    <location>
        <begin position="155"/>
        <end position="172"/>
    </location>
</feature>
<evidence type="ECO:0000256" key="11">
    <source>
        <dbReference type="SAM" id="MobiDB-lite"/>
    </source>
</evidence>
<dbReference type="Pfam" id="PF02366">
    <property type="entry name" value="PMT"/>
    <property type="match status" value="1"/>
</dbReference>
<feature type="transmembrane region" description="Helical" evidence="10">
    <location>
        <begin position="407"/>
        <end position="424"/>
    </location>
</feature>
<comment type="caution">
    <text evidence="14">The sequence shown here is derived from an EMBL/GenBank/DDBJ whole genome shotgun (WGS) entry which is preliminary data.</text>
</comment>
<dbReference type="InterPro" id="IPR032421">
    <property type="entry name" value="PMT_4TMC"/>
</dbReference>
<dbReference type="Proteomes" id="UP001604335">
    <property type="component" value="Unassembled WGS sequence"/>
</dbReference>
<feature type="transmembrane region" description="Helical" evidence="10">
    <location>
        <begin position="41"/>
        <end position="58"/>
    </location>
</feature>
<evidence type="ECO:0000256" key="9">
    <source>
        <dbReference type="ARBA" id="ARBA00093617"/>
    </source>
</evidence>
<feature type="transmembrane region" description="Helical" evidence="10">
    <location>
        <begin position="504"/>
        <end position="524"/>
    </location>
</feature>
<feature type="transmembrane region" description="Helical" evidence="10">
    <location>
        <begin position="536"/>
        <end position="558"/>
    </location>
</feature>
<sequence length="582" mass="66438">MDFVMADVRSPLDHSPLQEDPAGQGDFPRSSKLRWHWESHWWWILGAIVLVGAIVRFWNLGHLNTLVFDEVYFAQFARDYLVGKPVEDGHPPLSKYLIAIGIAISEHFQWGRDNTNQATGSLLATVSYRWLNALVGSLMPLVVAWLAWLISGRRLLALVAAGAIALDGLFLVESRYGLNNVYLVIFGLLGHCGWLMAARAMAGRSRYHWQVWAWLAVAGLGFGCTASVKWNGLAFLVGAWGSWALWRVWHWLDRPGFTTRQSTEPIENAERPESIENSPSSRTGRSAANPLTLLQRFSPIQMGLMLGLLPLVIYWLLWIPHAQMNPGKSIWEFNQDLLRYHHRVGGDDAHPYCSRWFTWPLLLRPIAYFYARTSSPNAPIDYQNPIPKDLPAGTPTVYDVHALGNPLLWWLTAGALVVALWWLGRCWWRSIAQPAALANPLVSTDYLESPVVRLGSHRWQLRLMWERSGAIGAAARSPEVLMLTYCLVNYGANWLPWAKVSRCTFLYHYMGAFVFSSLVLAWLLDRLWQSRSDRPLSIIAMILIGLSFLFWLPVYLGWPLTPFDWQLRIWGIEGVRWLPYWI</sequence>
<dbReference type="EC" id="2.4.1.-" evidence="10"/>
<evidence type="ECO:0000256" key="4">
    <source>
        <dbReference type="ARBA" id="ARBA00022676"/>
    </source>
</evidence>
<gene>
    <name evidence="14" type="ORF">VPK24_00555</name>
</gene>
<feature type="transmembrane region" description="Helical" evidence="10">
    <location>
        <begin position="302"/>
        <end position="319"/>
    </location>
</feature>
<keyword evidence="15" id="KW-1185">Reference proteome</keyword>
<evidence type="ECO:0000256" key="7">
    <source>
        <dbReference type="ARBA" id="ARBA00022989"/>
    </source>
</evidence>
<evidence type="ECO:0000256" key="3">
    <source>
        <dbReference type="ARBA" id="ARBA00007222"/>
    </source>
</evidence>
<dbReference type="EMBL" id="JAZAQF010000001">
    <property type="protein sequence ID" value="MFG3816110.1"/>
    <property type="molecule type" value="Genomic_DNA"/>
</dbReference>
<organism evidence="14 15">
    <name type="scientific">Limnothrix redekei LRLZ20PSL1</name>
    <dbReference type="NCBI Taxonomy" id="3112953"/>
    <lineage>
        <taxon>Bacteria</taxon>
        <taxon>Bacillati</taxon>
        <taxon>Cyanobacteriota</taxon>
        <taxon>Cyanophyceae</taxon>
        <taxon>Pseudanabaenales</taxon>
        <taxon>Pseudanabaenaceae</taxon>
        <taxon>Limnothrix</taxon>
    </lineage>
</organism>
<dbReference type="InterPro" id="IPR027005">
    <property type="entry name" value="PMT-like"/>
</dbReference>
<keyword evidence="5 10" id="KW-0808">Transferase</keyword>
<name>A0ABW7C7I5_9CYAN</name>
<evidence type="ECO:0000259" key="13">
    <source>
        <dbReference type="Pfam" id="PF16192"/>
    </source>
</evidence>
<proteinExistence type="inferred from homology"/>
<feature type="domain" description="Protein O-mannosyl-transferase C-terminal four TM" evidence="13">
    <location>
        <begin position="329"/>
        <end position="432"/>
    </location>
</feature>
<evidence type="ECO:0000256" key="2">
    <source>
        <dbReference type="ARBA" id="ARBA00004922"/>
    </source>
</evidence>
<protein>
    <recommendedName>
        <fullName evidence="9 10">Polyprenol-phosphate-mannose--protein mannosyltransferase</fullName>
        <ecNumber evidence="10">2.4.1.-</ecNumber>
    </recommendedName>
</protein>
<evidence type="ECO:0000256" key="1">
    <source>
        <dbReference type="ARBA" id="ARBA00004127"/>
    </source>
</evidence>
<keyword evidence="8 10" id="KW-0472">Membrane</keyword>
<feature type="transmembrane region" description="Helical" evidence="10">
    <location>
        <begin position="209"/>
        <end position="228"/>
    </location>
</feature>
<feature type="region of interest" description="Disordered" evidence="11">
    <location>
        <begin position="262"/>
        <end position="286"/>
    </location>
</feature>
<dbReference type="PANTHER" id="PTHR10050">
    <property type="entry name" value="DOLICHYL-PHOSPHATE-MANNOSE--PROTEIN MANNOSYLTRANSFERASE"/>
    <property type="match status" value="1"/>
</dbReference>